<dbReference type="EMBL" id="BMAO01005846">
    <property type="protein sequence ID" value="GFR04293.1"/>
    <property type="molecule type" value="Genomic_DNA"/>
</dbReference>
<name>A0A8X6GI24_TRICU</name>
<gene>
    <name evidence="1" type="ORF">TNCT_74781</name>
</gene>
<organism evidence="1 2">
    <name type="scientific">Trichonephila clavata</name>
    <name type="common">Joro spider</name>
    <name type="synonym">Nephila clavata</name>
    <dbReference type="NCBI Taxonomy" id="2740835"/>
    <lineage>
        <taxon>Eukaryota</taxon>
        <taxon>Metazoa</taxon>
        <taxon>Ecdysozoa</taxon>
        <taxon>Arthropoda</taxon>
        <taxon>Chelicerata</taxon>
        <taxon>Arachnida</taxon>
        <taxon>Araneae</taxon>
        <taxon>Araneomorphae</taxon>
        <taxon>Entelegynae</taxon>
        <taxon>Araneoidea</taxon>
        <taxon>Nephilidae</taxon>
        <taxon>Trichonephila</taxon>
    </lineage>
</organism>
<evidence type="ECO:0000313" key="1">
    <source>
        <dbReference type="EMBL" id="GFR04293.1"/>
    </source>
</evidence>
<evidence type="ECO:0000313" key="2">
    <source>
        <dbReference type="Proteomes" id="UP000887116"/>
    </source>
</evidence>
<dbReference type="AlphaFoldDB" id="A0A8X6GI24"/>
<reference evidence="1" key="1">
    <citation type="submission" date="2020-07" db="EMBL/GenBank/DDBJ databases">
        <title>Multicomponent nature underlies the extraordinary mechanical properties of spider dragline silk.</title>
        <authorList>
            <person name="Kono N."/>
            <person name="Nakamura H."/>
            <person name="Mori M."/>
            <person name="Yoshida Y."/>
            <person name="Ohtoshi R."/>
            <person name="Malay A.D."/>
            <person name="Moran D.A.P."/>
            <person name="Tomita M."/>
            <person name="Numata K."/>
            <person name="Arakawa K."/>
        </authorList>
    </citation>
    <scope>NUCLEOTIDE SEQUENCE</scope>
</reference>
<keyword evidence="2" id="KW-1185">Reference proteome</keyword>
<accession>A0A8X6GI24</accession>
<dbReference type="OrthoDB" id="10407423at2759"/>
<proteinExistence type="predicted"/>
<comment type="caution">
    <text evidence="1">The sequence shown here is derived from an EMBL/GenBank/DDBJ whole genome shotgun (WGS) entry which is preliminary data.</text>
</comment>
<dbReference type="Proteomes" id="UP000887116">
    <property type="component" value="Unassembled WGS sequence"/>
</dbReference>
<sequence>MPPKLLITKFLVENSERAVKGLRRALGKSQPAKIQCRKLAINAPSLDLSSELHVSDKRENMNFHFHIVDPSTHPCLDCLHKRNSVIGNFHLEGGIAVFKV</sequence>
<protein>
    <submittedName>
        <fullName evidence="1">Uncharacterized protein</fullName>
    </submittedName>
</protein>